<feature type="transmembrane region" description="Helical" evidence="5">
    <location>
        <begin position="242"/>
        <end position="260"/>
    </location>
</feature>
<dbReference type="GO" id="GO:0016020">
    <property type="term" value="C:membrane"/>
    <property type="evidence" value="ECO:0007669"/>
    <property type="project" value="UniProtKB-SubCell"/>
</dbReference>
<accession>W9VBL9</accession>
<feature type="transmembrane region" description="Helical" evidence="5">
    <location>
        <begin position="216"/>
        <end position="233"/>
    </location>
</feature>
<dbReference type="Proteomes" id="UP000019460">
    <property type="component" value="Unassembled WGS sequence"/>
</dbReference>
<proteinExistence type="predicted"/>
<dbReference type="InterPro" id="IPR007016">
    <property type="entry name" value="O-antigen_ligase-rel_domated"/>
</dbReference>
<feature type="transmembrane region" description="Helical" evidence="5">
    <location>
        <begin position="167"/>
        <end position="186"/>
    </location>
</feature>
<feature type="transmembrane region" description="Helical" evidence="5">
    <location>
        <begin position="126"/>
        <end position="147"/>
    </location>
</feature>
<dbReference type="AlphaFoldDB" id="W9VBL9"/>
<dbReference type="InterPro" id="IPR051533">
    <property type="entry name" value="WaaL-like"/>
</dbReference>
<dbReference type="EMBL" id="AONC01000004">
    <property type="protein sequence ID" value="EXJ16809.1"/>
    <property type="molecule type" value="Genomic_DNA"/>
</dbReference>
<dbReference type="PANTHER" id="PTHR37422">
    <property type="entry name" value="TEICHURONIC ACID BIOSYNTHESIS PROTEIN TUAE"/>
    <property type="match status" value="1"/>
</dbReference>
<keyword evidence="4 5" id="KW-0472">Membrane</keyword>
<dbReference type="RefSeq" id="WP_043748565.1">
    <property type="nucleotide sequence ID" value="NZ_AONC01000004.1"/>
</dbReference>
<dbReference type="OrthoDB" id="8554812at2"/>
<protein>
    <submittedName>
        <fullName evidence="7">Membrane protein</fullName>
    </submittedName>
</protein>
<evidence type="ECO:0000313" key="8">
    <source>
        <dbReference type="Proteomes" id="UP000019460"/>
    </source>
</evidence>
<gene>
    <name evidence="7" type="ORF">D779_2420</name>
</gene>
<evidence type="ECO:0000259" key="6">
    <source>
        <dbReference type="Pfam" id="PF04932"/>
    </source>
</evidence>
<name>W9VBL9_9GAMM</name>
<comment type="caution">
    <text evidence="7">The sequence shown here is derived from an EMBL/GenBank/DDBJ whole genome shotgun (WGS) entry which is preliminary data.</text>
</comment>
<feature type="transmembrane region" description="Helical" evidence="5">
    <location>
        <begin position="94"/>
        <end position="114"/>
    </location>
</feature>
<feature type="transmembrane region" description="Helical" evidence="5">
    <location>
        <begin position="391"/>
        <end position="411"/>
    </location>
</feature>
<evidence type="ECO:0000256" key="5">
    <source>
        <dbReference type="SAM" id="Phobius"/>
    </source>
</evidence>
<feature type="transmembrane region" description="Helical" evidence="5">
    <location>
        <begin position="21"/>
        <end position="38"/>
    </location>
</feature>
<evidence type="ECO:0000256" key="1">
    <source>
        <dbReference type="ARBA" id="ARBA00004141"/>
    </source>
</evidence>
<keyword evidence="8" id="KW-1185">Reference proteome</keyword>
<reference evidence="7 8" key="1">
    <citation type="submission" date="2012-11" db="EMBL/GenBank/DDBJ databases">
        <title>Genome assembly of Thiorhodococcus sp. AK35.</title>
        <authorList>
            <person name="Nupur N."/>
            <person name="Khatri I."/>
            <person name="Subramanian S."/>
            <person name="Pinnaka A."/>
        </authorList>
    </citation>
    <scope>NUCLEOTIDE SEQUENCE [LARGE SCALE GENOMIC DNA]</scope>
    <source>
        <strain evidence="7 8">AK35</strain>
    </source>
</reference>
<dbReference type="STRING" id="1249627.D779_2420"/>
<keyword evidence="3 5" id="KW-1133">Transmembrane helix</keyword>
<feature type="transmembrane region" description="Helical" evidence="5">
    <location>
        <begin position="71"/>
        <end position="88"/>
    </location>
</feature>
<evidence type="ECO:0000256" key="4">
    <source>
        <dbReference type="ARBA" id="ARBA00023136"/>
    </source>
</evidence>
<evidence type="ECO:0000256" key="3">
    <source>
        <dbReference type="ARBA" id="ARBA00022989"/>
    </source>
</evidence>
<dbReference type="eggNOG" id="COG3307">
    <property type="taxonomic scope" value="Bacteria"/>
</dbReference>
<feature type="transmembrane region" description="Helical" evidence="5">
    <location>
        <begin position="193"/>
        <end position="210"/>
    </location>
</feature>
<dbReference type="Pfam" id="PF04932">
    <property type="entry name" value="Wzy_C"/>
    <property type="match status" value="1"/>
</dbReference>
<sequence>MPLPFTTLKSGGHHDQGGSRPTLWLPLLAIGILLFFSVGEMYRHTLALLAVIGLVEFVRNPRQTQGPWFRWYLAAFLCIWIPILISLLDAEFLGASLTVAARYLIYLFAGYFIVQRLNLAAHSDLILAGVLAVLSFWALDGMVQLAFGHNIFGREVFEQGRLTGMLPGVRLGIVLAIFSPLFLHALYRFGRRLPILWLLLIPYLTAILYGGSRVSWMLLVLGAILYGIFLRLIGTRIDRRKIIAGLVVTALICGVALAQSDWLRDRFTQLTGLVSGDYQAMNTAVSDRLPHWKAGYAMWEQNPVNGIGVRGFPDAYPRYSGGDERHRSQPHLFLLEVGAETGTVGLAGYLLFFIVILSALWKMARAGRYEAMPWGMTLMVAAFPLSASLSLYAHFMSALICYLAILFFGIAGDEEIRADPTDTRTDT</sequence>
<comment type="subcellular location">
    <subcellularLocation>
        <location evidence="1">Membrane</location>
        <topology evidence="1">Multi-pass membrane protein</topology>
    </subcellularLocation>
</comment>
<organism evidence="7 8">
    <name type="scientific">Imhoffiella purpurea</name>
    <dbReference type="NCBI Taxonomy" id="1249627"/>
    <lineage>
        <taxon>Bacteria</taxon>
        <taxon>Pseudomonadati</taxon>
        <taxon>Pseudomonadota</taxon>
        <taxon>Gammaproteobacteria</taxon>
        <taxon>Chromatiales</taxon>
        <taxon>Chromatiaceae</taxon>
        <taxon>Imhoffiella</taxon>
    </lineage>
</organism>
<keyword evidence="2 5" id="KW-0812">Transmembrane</keyword>
<feature type="domain" description="O-antigen ligase-related" evidence="6">
    <location>
        <begin position="199"/>
        <end position="350"/>
    </location>
</feature>
<evidence type="ECO:0000313" key="7">
    <source>
        <dbReference type="EMBL" id="EXJ16809.1"/>
    </source>
</evidence>
<feature type="transmembrane region" description="Helical" evidence="5">
    <location>
        <begin position="342"/>
        <end position="361"/>
    </location>
</feature>
<evidence type="ECO:0000256" key="2">
    <source>
        <dbReference type="ARBA" id="ARBA00022692"/>
    </source>
</evidence>
<dbReference type="PANTHER" id="PTHR37422:SF13">
    <property type="entry name" value="LIPOPOLYSACCHARIDE BIOSYNTHESIS PROTEIN PA4999-RELATED"/>
    <property type="match status" value="1"/>
</dbReference>